<dbReference type="PANTHER" id="PTHR12832:SF18">
    <property type="entry name" value="IQ CALMODULIN-BINDING MOTIF DOMAIN PROTEIN (AFU_ORTHOLOGUE AFUA_1G08920)"/>
    <property type="match status" value="1"/>
</dbReference>
<proteinExistence type="inferred from homology"/>
<evidence type="ECO:0000313" key="3">
    <source>
        <dbReference type="EMBL" id="KAJ9658116.1"/>
    </source>
</evidence>
<evidence type="ECO:0000256" key="2">
    <source>
        <dbReference type="SAM" id="MobiDB-lite"/>
    </source>
</evidence>
<feature type="region of interest" description="Disordered" evidence="2">
    <location>
        <begin position="205"/>
        <end position="226"/>
    </location>
</feature>
<protein>
    <submittedName>
        <fullName evidence="3">Uncharacterized protein</fullName>
    </submittedName>
</protein>
<organism evidence="3 4">
    <name type="scientific">Coniosporium apollinis</name>
    <dbReference type="NCBI Taxonomy" id="61459"/>
    <lineage>
        <taxon>Eukaryota</taxon>
        <taxon>Fungi</taxon>
        <taxon>Dikarya</taxon>
        <taxon>Ascomycota</taxon>
        <taxon>Pezizomycotina</taxon>
        <taxon>Dothideomycetes</taxon>
        <taxon>Dothideomycetes incertae sedis</taxon>
        <taxon>Coniosporium</taxon>
    </lineage>
</organism>
<comment type="similarity">
    <text evidence="1">Belongs to the TCP11 family.</text>
</comment>
<dbReference type="Pfam" id="PF05794">
    <property type="entry name" value="Tcp11"/>
    <property type="match status" value="1"/>
</dbReference>
<dbReference type="PANTHER" id="PTHR12832">
    <property type="entry name" value="TESTIS-SPECIFIC PROTEIN PBS13 T-COMPLEX 11"/>
    <property type="match status" value="1"/>
</dbReference>
<name>A0ABQ9NL72_9PEZI</name>
<feature type="region of interest" description="Disordered" evidence="2">
    <location>
        <begin position="451"/>
        <end position="476"/>
    </location>
</feature>
<dbReference type="Proteomes" id="UP001172684">
    <property type="component" value="Unassembled WGS sequence"/>
</dbReference>
<evidence type="ECO:0000313" key="4">
    <source>
        <dbReference type="Proteomes" id="UP001172684"/>
    </source>
</evidence>
<sequence length="964" mass="107663">MMNHSSETEEDLAALPTTAGIPEESDPMSLSSDDAPNAPPPRIAARFYRYSNSRRKSSAASSRRNSISSSHSHLSNRSNRGNCQSNHVAQHLRRTSILENRKARLAAREAHAEQVRLRAALAKAAPRNSNSEERAQAAMLAREKHLAQVAASCAEEVRRAKKVAEEMKERKAAEEQRYRLGMEEKMAEAERRRAEYMRNGRRLRTDSVPASESKKPTVEDAGTLDEASAATRIQQAWRTRRRRRIVEDFLALGLSIDRVHDTSFEEIGSLLQEEKVVSTTGRIMAFFGLQKPDDTAVAKRTSVRTFLSAYLILGHPAQVLSKDGDQEQDLMNKAKELMITFESALSKLSASNCYLPTPEAMETISLVHTAYTTAFDDWKARDSSTLIETMVASFVNLDAIWQTVKDDTTGNVAHDYREGIRNNQAILLARIRKLAGQDRAATLIKKAIRESRRARPKRRSAAEVRPRAAETSVASNPVEVTETASAAAEVVARLGKARDVKTKDRESNALSELFSALPPNRILVHELAIDKEYRIETSPRSHLRNAANRAVCDGMRHGFAQGEGDKWTVAMADNIRSKLLHIMKPAHSLHHVISEALDRDHIVTQCQRGMFSYEKFFSFMATILPKLCAPYRDETVKALAEELEQPGNLEESIEKLFKLLHVIDLIHLDYSNYMLKQSAPLLIRESIGYEHKCFTDDLSSGKITLEKTKRWWTNAAVNCFTEADRRDPWDRPMADHNRPTSQKIYARGLVDLAIAPPPLQDSEVPETLHLDKARISRIRFDAVRIATIGAILLTAKNLLKRDVRSQWKAEATRMWETLKDGYLRDDGTMSARVLSIIESSHAMPAATKAQLSSTIARFLTQAADGRLADPVVKVLFQRLRTHVFGRVAASTSGERVRAASQASEGLASAGLPEFVTQVGEMVETLARVSEVDRKSHGLWYEQIAKEVEAMGDGDREVAAVQGAV</sequence>
<gene>
    <name evidence="3" type="ORF">H2201_007897</name>
</gene>
<dbReference type="EMBL" id="JAPDRL010000091">
    <property type="protein sequence ID" value="KAJ9658116.1"/>
    <property type="molecule type" value="Genomic_DNA"/>
</dbReference>
<comment type="caution">
    <text evidence="3">The sequence shown here is derived from an EMBL/GenBank/DDBJ whole genome shotgun (WGS) entry which is preliminary data.</text>
</comment>
<feature type="compositionally biased region" description="Low complexity" evidence="2">
    <location>
        <begin position="58"/>
        <end position="80"/>
    </location>
</feature>
<accession>A0ABQ9NL72</accession>
<reference evidence="3" key="1">
    <citation type="submission" date="2022-10" db="EMBL/GenBank/DDBJ databases">
        <title>Culturing micro-colonial fungi from biological soil crusts in the Mojave desert and describing Neophaeococcomyces mojavensis, and introducing the new genera and species Taxawa tesnikishii.</title>
        <authorList>
            <person name="Kurbessoian T."/>
            <person name="Stajich J.E."/>
        </authorList>
    </citation>
    <scope>NUCLEOTIDE SEQUENCE</scope>
    <source>
        <strain evidence="3">TK_1</strain>
    </source>
</reference>
<evidence type="ECO:0000256" key="1">
    <source>
        <dbReference type="ARBA" id="ARBA00010954"/>
    </source>
</evidence>
<feature type="region of interest" description="Disordered" evidence="2">
    <location>
        <begin position="1"/>
        <end position="89"/>
    </location>
</feature>
<keyword evidence="4" id="KW-1185">Reference proteome</keyword>
<dbReference type="InterPro" id="IPR008862">
    <property type="entry name" value="Tcp11"/>
</dbReference>